<dbReference type="AlphaFoldDB" id="A0A2U3YJU6"/>
<name>A0A2U3YJU6_LEPWE</name>
<comment type="subcellular location">
    <subcellularLocation>
        <location evidence="2">Cytoplasm</location>
    </subcellularLocation>
    <subcellularLocation>
        <location evidence="1">Nucleus</location>
    </subcellularLocation>
</comment>
<feature type="domain" description="Integrator complex subunit 7 N-terminal" evidence="8">
    <location>
        <begin position="26"/>
        <end position="537"/>
    </location>
</feature>
<feature type="domain" description="Integrator complex subunit 7 helical bundle" evidence="9">
    <location>
        <begin position="539"/>
        <end position="719"/>
    </location>
</feature>
<dbReference type="InterPro" id="IPR056516">
    <property type="entry name" value="INTS7_N"/>
</dbReference>
<keyword evidence="5" id="KW-0963">Cytoplasm</keyword>
<dbReference type="GO" id="GO:0034472">
    <property type="term" value="P:snRNA 3'-end processing"/>
    <property type="evidence" value="ECO:0007669"/>
    <property type="project" value="TreeGrafter"/>
</dbReference>
<dbReference type="InterPro" id="IPR056517">
    <property type="entry name" value="INTS7_HB"/>
</dbReference>
<dbReference type="Pfam" id="PF24437">
    <property type="entry name" value="INTS7_HB"/>
    <property type="match status" value="1"/>
</dbReference>
<gene>
    <name evidence="11" type="primary">INTS7</name>
</gene>
<evidence type="ECO:0000313" key="10">
    <source>
        <dbReference type="Proteomes" id="UP000245341"/>
    </source>
</evidence>
<dbReference type="GeneID" id="102735412"/>
<reference evidence="11" key="1">
    <citation type="submission" date="2025-08" db="UniProtKB">
        <authorList>
            <consortium name="RefSeq"/>
        </authorList>
    </citation>
    <scope>IDENTIFICATION</scope>
    <source>
        <tissue evidence="11">Liver</tissue>
    </source>
</reference>
<dbReference type="PANTHER" id="PTHR13322:SF2">
    <property type="entry name" value="INTEGRATOR COMPLEX SUBUNIT 7"/>
    <property type="match status" value="1"/>
</dbReference>
<evidence type="ECO:0000259" key="9">
    <source>
        <dbReference type="Pfam" id="PF24437"/>
    </source>
</evidence>
<dbReference type="SUPFAM" id="SSF48371">
    <property type="entry name" value="ARM repeat"/>
    <property type="match status" value="1"/>
</dbReference>
<evidence type="ECO:0000313" key="11">
    <source>
        <dbReference type="RefSeq" id="XP_006743994.1"/>
    </source>
</evidence>
<dbReference type="InterPro" id="IPR016024">
    <property type="entry name" value="ARM-type_fold"/>
</dbReference>
<proteinExistence type="inferred from homology"/>
<feature type="domain" description="Integrator complex subunit 7 C-terminal" evidence="7">
    <location>
        <begin position="763"/>
        <end position="876"/>
    </location>
</feature>
<evidence type="ECO:0000256" key="5">
    <source>
        <dbReference type="ARBA" id="ARBA00022490"/>
    </source>
</evidence>
<dbReference type="STRING" id="9713.A0A2U3YJU6"/>
<dbReference type="OrthoDB" id="1921953at2759"/>
<evidence type="ECO:0000256" key="4">
    <source>
        <dbReference type="ARBA" id="ARBA00015336"/>
    </source>
</evidence>
<dbReference type="Proteomes" id="UP000245341">
    <property type="component" value="Unplaced"/>
</dbReference>
<protein>
    <recommendedName>
        <fullName evidence="4">Integrator complex subunit 7</fullName>
    </recommendedName>
</protein>
<dbReference type="RefSeq" id="XP_006743994.1">
    <property type="nucleotide sequence ID" value="XM_006743931.2"/>
</dbReference>
<sequence>MASNSTKSFLADAGYGEQELDANSALMELDKGLRSGKLGEQCEAVVRFPRLFQKYPFPILINSAFLKLADVFRVGNNFLRLCVLKVTQQSEKHLEKILNVDEFVKRIFSVIHSNDPVARAITLRMLGSLASIIPERKNAHHSIRQSLDSHDNVEVEAAVFAAANFSAQSKDFAVGICNKISEMIQGLATPVDLKLKLIPILQHMHHDAILASSARQLLQQLVTSYPSTKMVIVSLHTFTLLAASSLVDTPKQIQLLLQYLKNDPRKAVKRLAIQDLKLLANKTPHTWSRENIQALCECALQTPYDSLKLGMLSVLSTLSGTIAIKHYFSIASGNVGSSPRSSDLVRLAQECCYHNNRGIAAHGVRVLTNITVSCQEKDLSALEQDAVFGLESLLVLCSQDDSPGAQATLKIALNCMVKLAKGRPHLSQSVVETLLTQLHSAQDAARILMCHCLAAIAMQLPVLGDGMLGDLMELYKVIGRSATDKQQELLVSLATVIFVASQKALSAEVKAVIKQQLESVSNGWTVYRIARQASRMGNHDMARELYQSLLTQVASEHFYFWLNSLKEFSHAEQCLTGLQEENYSSALSCIAESLKFYHKGIASLTAASTPLNPLSFQCEFVKLRIDLLQAFSQLICTCNSLKTSPPPAIATTIAMTLGNDLQRCGRISNQMKQSMEEFRSLASRYGDLYQASFDADSATLRNVELQQQSCLLISHAIEALILDPESARYFHTACLCNAIISLLKVPLSFQRYFFQKLQSTSIKLALSPSPRNPAEPIAVQNNQQLALKVEGVVQHGSKPGLFRKIQSVCLNVSSTLQSKSGQDYKIPIDNMTNEMEQRVEPHNDYFSTQFLLNFAILGTHNITVESSVKDANGIVWKTGPRTTIFVKSLEDPYSQQIRLQQQQAQQPLQQQQQRNAYSRF</sequence>
<dbReference type="InterPro" id="IPR033060">
    <property type="entry name" value="INTS7"/>
</dbReference>
<evidence type="ECO:0000259" key="7">
    <source>
        <dbReference type="Pfam" id="PF22965"/>
    </source>
</evidence>
<evidence type="ECO:0000256" key="1">
    <source>
        <dbReference type="ARBA" id="ARBA00004123"/>
    </source>
</evidence>
<accession>A0A2U3YJU6</accession>
<evidence type="ECO:0000256" key="2">
    <source>
        <dbReference type="ARBA" id="ARBA00004496"/>
    </source>
</evidence>
<dbReference type="Pfam" id="PF24436">
    <property type="entry name" value="INTS7_N"/>
    <property type="match status" value="1"/>
</dbReference>
<dbReference type="GO" id="GO:0005737">
    <property type="term" value="C:cytoplasm"/>
    <property type="evidence" value="ECO:0007669"/>
    <property type="project" value="UniProtKB-SubCell"/>
</dbReference>
<dbReference type="KEGG" id="lww:102735412"/>
<dbReference type="GO" id="GO:0032039">
    <property type="term" value="C:integrator complex"/>
    <property type="evidence" value="ECO:0007669"/>
    <property type="project" value="InterPro"/>
</dbReference>
<evidence type="ECO:0000256" key="3">
    <source>
        <dbReference type="ARBA" id="ARBA00008565"/>
    </source>
</evidence>
<keyword evidence="6" id="KW-0539">Nucleus</keyword>
<dbReference type="PANTHER" id="PTHR13322">
    <property type="entry name" value="C1ORF73 PROTEIN"/>
    <property type="match status" value="1"/>
</dbReference>
<evidence type="ECO:0000259" key="8">
    <source>
        <dbReference type="Pfam" id="PF24436"/>
    </source>
</evidence>
<dbReference type="CTD" id="25896"/>
<dbReference type="Pfam" id="PF22965">
    <property type="entry name" value="INTS7_C"/>
    <property type="match status" value="1"/>
</dbReference>
<keyword evidence="10" id="KW-1185">Reference proteome</keyword>
<evidence type="ECO:0000256" key="6">
    <source>
        <dbReference type="ARBA" id="ARBA00023242"/>
    </source>
</evidence>
<organism evidence="10 11">
    <name type="scientific">Leptonychotes weddellii</name>
    <name type="common">Weddell seal</name>
    <name type="synonym">Otaria weddellii</name>
    <dbReference type="NCBI Taxonomy" id="9713"/>
    <lineage>
        <taxon>Eukaryota</taxon>
        <taxon>Metazoa</taxon>
        <taxon>Chordata</taxon>
        <taxon>Craniata</taxon>
        <taxon>Vertebrata</taxon>
        <taxon>Euteleostomi</taxon>
        <taxon>Mammalia</taxon>
        <taxon>Eutheria</taxon>
        <taxon>Laurasiatheria</taxon>
        <taxon>Carnivora</taxon>
        <taxon>Caniformia</taxon>
        <taxon>Pinnipedia</taxon>
        <taxon>Phocidae</taxon>
        <taxon>Monachinae</taxon>
        <taxon>Lobodontini</taxon>
        <taxon>Leptonychotes</taxon>
    </lineage>
</organism>
<comment type="similarity">
    <text evidence="3">Belongs to the Integrator subunit 7 family.</text>
</comment>
<dbReference type="InterPro" id="IPR054519">
    <property type="entry name" value="INTS7_C"/>
</dbReference>